<dbReference type="KEGG" id="aaf:AURANDRAFT_67891"/>
<comment type="subcellular location">
    <subcellularLocation>
        <location evidence="1">Nucleus</location>
    </subcellularLocation>
</comment>
<name>F0YMR8_AURAN</name>
<dbReference type="PANTHER" id="PTHR13218:SF8">
    <property type="entry name" value="TRANSCRIPTION INITIATION FACTOR TFIID SUBUNIT 11"/>
    <property type="match status" value="1"/>
</dbReference>
<dbReference type="Pfam" id="PF04719">
    <property type="entry name" value="TAFII28"/>
    <property type="match status" value="1"/>
</dbReference>
<organism evidence="8">
    <name type="scientific">Aureococcus anophagefferens</name>
    <name type="common">Harmful bloom alga</name>
    <dbReference type="NCBI Taxonomy" id="44056"/>
    <lineage>
        <taxon>Eukaryota</taxon>
        <taxon>Sar</taxon>
        <taxon>Stramenopiles</taxon>
        <taxon>Ochrophyta</taxon>
        <taxon>Pelagophyceae</taxon>
        <taxon>Pelagomonadales</taxon>
        <taxon>Pelagomonadaceae</taxon>
        <taxon>Aureococcus</taxon>
    </lineage>
</organism>
<evidence type="ECO:0000256" key="3">
    <source>
        <dbReference type="ARBA" id="ARBA00023015"/>
    </source>
</evidence>
<keyword evidence="5" id="KW-0539">Nucleus</keyword>
<dbReference type="InterPro" id="IPR009072">
    <property type="entry name" value="Histone-fold"/>
</dbReference>
<dbReference type="GeneID" id="20226478"/>
<proteinExistence type="inferred from homology"/>
<dbReference type="eggNOG" id="KOG3219">
    <property type="taxonomic scope" value="Eukaryota"/>
</dbReference>
<dbReference type="Proteomes" id="UP000002729">
    <property type="component" value="Unassembled WGS sequence"/>
</dbReference>
<evidence type="ECO:0000256" key="2">
    <source>
        <dbReference type="ARBA" id="ARBA00009788"/>
    </source>
</evidence>
<evidence type="ECO:0000313" key="7">
    <source>
        <dbReference type="EMBL" id="EGB03558.1"/>
    </source>
</evidence>
<sequence>MDISVEDERDPEKMRQILARMTPGEEDRFEHYRRSRFNRTGISQIMRRSLADDARVDENSAVVVAALAKMFVGDLVSAARTTRAARGGEEGEPIGPAEFAAAARTLQLQDRPVVGDHKRPRLNGPPAMSSWLSCVGTECLNCNLTDDPDEMDPFDSLRLYARVHLGAPDLDDGDDVPTGNVRNLTDDEFKSVFKHTIERRGWPVLKYGKGKALKRCLKVEGAGDDAHLSWGSKKEGAATKQVKVAEIHDVVNAAFDDAPPNMDPACMLCFNISNRAGLKIIAHSKTDATVLIHGFKLLTEPKNADIDQIRAKAIMV</sequence>
<dbReference type="SUPFAM" id="SSF47113">
    <property type="entry name" value="Histone-fold"/>
    <property type="match status" value="1"/>
</dbReference>
<dbReference type="GO" id="GO:0051123">
    <property type="term" value="P:RNA polymerase II preinitiation complex assembly"/>
    <property type="evidence" value="ECO:0007669"/>
    <property type="project" value="InterPro"/>
</dbReference>
<evidence type="ECO:0000256" key="5">
    <source>
        <dbReference type="ARBA" id="ARBA00023242"/>
    </source>
</evidence>
<dbReference type="Gene3D" id="1.10.20.10">
    <property type="entry name" value="Histone, subunit A"/>
    <property type="match status" value="1"/>
</dbReference>
<evidence type="ECO:0000256" key="1">
    <source>
        <dbReference type="ARBA" id="ARBA00004123"/>
    </source>
</evidence>
<keyword evidence="8" id="KW-1185">Reference proteome</keyword>
<evidence type="ECO:0000256" key="4">
    <source>
        <dbReference type="ARBA" id="ARBA00023163"/>
    </source>
</evidence>
<gene>
    <name evidence="7" type="ORF">AURANDRAFT_67891</name>
</gene>
<dbReference type="RefSeq" id="XP_009041708.1">
    <property type="nucleotide sequence ID" value="XM_009043460.1"/>
</dbReference>
<dbReference type="EMBL" id="GL833167">
    <property type="protein sequence ID" value="EGB03558.1"/>
    <property type="molecule type" value="Genomic_DNA"/>
</dbReference>
<keyword evidence="4" id="KW-0804">Transcription</keyword>
<reference evidence="7 8" key="1">
    <citation type="journal article" date="2011" name="Proc. Natl. Acad. Sci. U.S.A.">
        <title>Niche of harmful alga Aureococcus anophagefferens revealed through ecogenomics.</title>
        <authorList>
            <person name="Gobler C.J."/>
            <person name="Berry D.L."/>
            <person name="Dyhrman S.T."/>
            <person name="Wilhelm S.W."/>
            <person name="Salamov A."/>
            <person name="Lobanov A.V."/>
            <person name="Zhang Y."/>
            <person name="Collier J.L."/>
            <person name="Wurch L.L."/>
            <person name="Kustka A.B."/>
            <person name="Dill B.D."/>
            <person name="Shah M."/>
            <person name="VerBerkmoes N.C."/>
            <person name="Kuo A."/>
            <person name="Terry A."/>
            <person name="Pangilinan J."/>
            <person name="Lindquist E.A."/>
            <person name="Lucas S."/>
            <person name="Paulsen I.T."/>
            <person name="Hattenrath-Lehmann T.K."/>
            <person name="Talmage S.C."/>
            <person name="Walker E.A."/>
            <person name="Koch F."/>
            <person name="Burson A.M."/>
            <person name="Marcoval M.A."/>
            <person name="Tang Y.Z."/>
            <person name="Lecleir G.R."/>
            <person name="Coyne K.J."/>
            <person name="Berg G.M."/>
            <person name="Bertrand E.M."/>
            <person name="Saito M.A."/>
            <person name="Gladyshev V.N."/>
            <person name="Grigoriev I.V."/>
        </authorList>
    </citation>
    <scope>NUCLEOTIDE SEQUENCE [LARGE SCALE GENOMIC DNA]</scope>
    <source>
        <strain evidence="8">CCMP 1984</strain>
    </source>
</reference>
<dbReference type="AlphaFoldDB" id="F0YMR8"/>
<protein>
    <recommendedName>
        <fullName evidence="6">TAFII28-like protein domain-containing protein</fullName>
    </recommendedName>
</protein>
<evidence type="ECO:0000313" key="8">
    <source>
        <dbReference type="Proteomes" id="UP000002729"/>
    </source>
</evidence>
<dbReference type="CDD" id="cd08048">
    <property type="entry name" value="HFD_TAF11"/>
    <property type="match status" value="1"/>
</dbReference>
<dbReference type="GO" id="GO:0046982">
    <property type="term" value="F:protein heterodimerization activity"/>
    <property type="evidence" value="ECO:0007669"/>
    <property type="project" value="InterPro"/>
</dbReference>
<dbReference type="InterPro" id="IPR045127">
    <property type="entry name" value="TAF11-like"/>
</dbReference>
<evidence type="ECO:0000259" key="6">
    <source>
        <dbReference type="Pfam" id="PF04719"/>
    </source>
</evidence>
<accession>F0YMR8</accession>
<dbReference type="OrthoDB" id="28335at2759"/>
<dbReference type="InterPro" id="IPR006809">
    <property type="entry name" value="TAFII28_dom"/>
</dbReference>
<keyword evidence="3" id="KW-0805">Transcription regulation</keyword>
<dbReference type="InParanoid" id="F0YMR8"/>
<dbReference type="GO" id="GO:0016251">
    <property type="term" value="F:RNA polymerase II general transcription initiation factor activity"/>
    <property type="evidence" value="ECO:0007669"/>
    <property type="project" value="TreeGrafter"/>
</dbReference>
<dbReference type="PANTHER" id="PTHR13218">
    <property type="entry name" value="TRANSCRIPTION INITIATION FACTOR TFIID SUBUNIT 11-RELATED"/>
    <property type="match status" value="1"/>
</dbReference>
<dbReference type="GO" id="GO:0005669">
    <property type="term" value="C:transcription factor TFIID complex"/>
    <property type="evidence" value="ECO:0007669"/>
    <property type="project" value="InterPro"/>
</dbReference>
<comment type="similarity">
    <text evidence="2">Belongs to the TAF11 family.</text>
</comment>
<feature type="domain" description="TAFII28-like protein" evidence="6">
    <location>
        <begin position="17"/>
        <end position="104"/>
    </location>
</feature>